<proteinExistence type="predicted"/>
<evidence type="ECO:0000313" key="1">
    <source>
        <dbReference type="EMBL" id="MFD0621564.1"/>
    </source>
</evidence>
<gene>
    <name evidence="1" type="ORF">ACFQ2K_00810</name>
    <name evidence="2" type="ORF">ACFQ2K_48570</name>
</gene>
<evidence type="ECO:0000313" key="2">
    <source>
        <dbReference type="EMBL" id="MFD0629303.1"/>
    </source>
</evidence>
<sequence>MIAWHNARLVDARRNPGRHTPDGVAEWRTARDQAVDDLNRLETTHPDETVQIALTYAARLMELQAT</sequence>
<organism evidence="1 3">
    <name type="scientific">Streptomyces sanglieri</name>
    <dbReference type="NCBI Taxonomy" id="193460"/>
    <lineage>
        <taxon>Bacteria</taxon>
        <taxon>Bacillati</taxon>
        <taxon>Actinomycetota</taxon>
        <taxon>Actinomycetes</taxon>
        <taxon>Kitasatosporales</taxon>
        <taxon>Streptomycetaceae</taxon>
        <taxon>Streptomyces</taxon>
    </lineage>
</organism>
<comment type="caution">
    <text evidence="1">The sequence shown here is derived from an EMBL/GenBank/DDBJ whole genome shotgun (WGS) entry which is preliminary data.</text>
</comment>
<reference evidence="1" key="1">
    <citation type="journal article" date="2014" name="Int. J. Syst. Evol. Microbiol.">
        <title>Complete genome of a new Firmicutes species belonging to the dominant human colonic microbiota ('Ruminococcus bicirculans') reveals two chromosomes and a selective capacity to utilize plant glucans.</title>
        <authorList>
            <consortium name="NISC Comparative Sequencing Program"/>
            <person name="Wegmann U."/>
            <person name="Louis P."/>
            <person name="Goesmann A."/>
            <person name="Henrissat B."/>
            <person name="Duncan S.H."/>
            <person name="Flint H.J."/>
        </authorList>
    </citation>
    <scope>NUCLEOTIDE SEQUENCE</scope>
    <source>
        <strain evidence="1">JCM 12607</strain>
    </source>
</reference>
<accession>A0ABW2WJR7</accession>
<evidence type="ECO:0000313" key="3">
    <source>
        <dbReference type="Proteomes" id="UP001596915"/>
    </source>
</evidence>
<reference evidence="1" key="3">
    <citation type="submission" date="2024-09" db="EMBL/GenBank/DDBJ databases">
        <authorList>
            <person name="Sun Q."/>
            <person name="Mori K."/>
        </authorList>
    </citation>
    <scope>NUCLEOTIDE SEQUENCE</scope>
    <source>
        <strain evidence="1">JCM 12607</strain>
    </source>
</reference>
<name>A0ABW2WJR7_9ACTN</name>
<reference evidence="3" key="2">
    <citation type="journal article" date="2019" name="Int. J. Syst. Evol. Microbiol.">
        <title>The Global Catalogue of Microorganisms (GCM) 10K type strain sequencing project: providing services to taxonomists for standard genome sequencing and annotation.</title>
        <authorList>
            <consortium name="The Broad Institute Genomics Platform"/>
            <consortium name="The Broad Institute Genome Sequencing Center for Infectious Disease"/>
            <person name="Wu L."/>
            <person name="Ma J."/>
        </authorList>
    </citation>
    <scope>NUCLEOTIDE SEQUENCE [LARGE SCALE GENOMIC DNA]</scope>
    <source>
        <strain evidence="3">JCM 12607</strain>
    </source>
</reference>
<dbReference type="EMBL" id="JBHTGL010000001">
    <property type="protein sequence ID" value="MFD0621564.1"/>
    <property type="molecule type" value="Genomic_DNA"/>
</dbReference>
<keyword evidence="3" id="KW-1185">Reference proteome</keyword>
<dbReference type="EMBL" id="JBHTGL010000008">
    <property type="protein sequence ID" value="MFD0629303.1"/>
    <property type="molecule type" value="Genomic_DNA"/>
</dbReference>
<protein>
    <submittedName>
        <fullName evidence="1">Uncharacterized protein</fullName>
    </submittedName>
</protein>
<dbReference type="Proteomes" id="UP001596915">
    <property type="component" value="Unassembled WGS sequence"/>
</dbReference>